<gene>
    <name evidence="1" type="primary">Nfu_g_1_015689</name>
</gene>
<proteinExistence type="predicted"/>
<evidence type="ECO:0000313" key="1">
    <source>
        <dbReference type="EMBL" id="SBP26296.1"/>
    </source>
</evidence>
<protein>
    <submittedName>
        <fullName evidence="1">Uncharacterized protein</fullName>
    </submittedName>
</protein>
<organism evidence="1">
    <name type="scientific">Iconisemion striatum</name>
    <dbReference type="NCBI Taxonomy" id="60296"/>
    <lineage>
        <taxon>Eukaryota</taxon>
        <taxon>Metazoa</taxon>
        <taxon>Chordata</taxon>
        <taxon>Craniata</taxon>
        <taxon>Vertebrata</taxon>
        <taxon>Euteleostomi</taxon>
        <taxon>Actinopterygii</taxon>
        <taxon>Neopterygii</taxon>
        <taxon>Teleostei</taxon>
        <taxon>Neoteleostei</taxon>
        <taxon>Acanthomorphata</taxon>
        <taxon>Ovalentaria</taxon>
        <taxon>Atherinomorphae</taxon>
        <taxon>Cyprinodontiformes</taxon>
        <taxon>Nothobranchiidae</taxon>
        <taxon>Iconisemion</taxon>
    </lineage>
</organism>
<name>A0A1A7Y7P2_9TELE</name>
<dbReference type="AlphaFoldDB" id="A0A1A7Y7P2"/>
<feature type="non-terminal residue" evidence="1">
    <location>
        <position position="58"/>
    </location>
</feature>
<reference evidence="1" key="2">
    <citation type="submission" date="2016-06" db="EMBL/GenBank/DDBJ databases">
        <title>The genome of a short-lived fish provides insights into sex chromosome evolution and the genetic control of aging.</title>
        <authorList>
            <person name="Reichwald K."/>
            <person name="Felder M."/>
            <person name="Petzold A."/>
            <person name="Koch P."/>
            <person name="Groth M."/>
            <person name="Platzer M."/>
        </authorList>
    </citation>
    <scope>NUCLEOTIDE SEQUENCE</scope>
    <source>
        <tissue evidence="1">Brain</tissue>
    </source>
</reference>
<reference evidence="1" key="1">
    <citation type="submission" date="2016-05" db="EMBL/GenBank/DDBJ databases">
        <authorList>
            <person name="Lavstsen T."/>
            <person name="Jespersen J.S."/>
        </authorList>
    </citation>
    <scope>NUCLEOTIDE SEQUENCE</scope>
    <source>
        <tissue evidence="1">Brain</tissue>
    </source>
</reference>
<feature type="non-terminal residue" evidence="1">
    <location>
        <position position="1"/>
    </location>
</feature>
<dbReference type="EMBL" id="HADX01004064">
    <property type="protein sequence ID" value="SBP26296.1"/>
    <property type="molecule type" value="Transcribed_RNA"/>
</dbReference>
<accession>A0A1A7Y7P2</accession>
<sequence>RTDLMSSCIQPSASLNQSYLSFLRAFYFSPTDKPRCKEGFPSTRRLKHATSLKGLWKL</sequence>